<dbReference type="InterPro" id="IPR050622">
    <property type="entry name" value="CPA3_antiporter_subunitB"/>
</dbReference>
<feature type="transmembrane region" description="Helical" evidence="8">
    <location>
        <begin position="231"/>
        <end position="253"/>
    </location>
</feature>
<dbReference type="AlphaFoldDB" id="A0A6N9QVY2"/>
<evidence type="ECO:0000256" key="8">
    <source>
        <dbReference type="SAM" id="Phobius"/>
    </source>
</evidence>
<reference evidence="11 12" key="1">
    <citation type="submission" date="2019-11" db="EMBL/GenBank/DDBJ databases">
        <title>Draft genome sequence of Kocuria indica DP-K7, a methyl red degrading Actinobacterium.</title>
        <authorList>
            <person name="Kumaran S."/>
            <person name="Tischler D."/>
            <person name="Ngo A.C.R."/>
            <person name="Schultes F."/>
        </authorList>
    </citation>
    <scope>NUCLEOTIDE SEQUENCE [LARGE SCALE GENOMIC DNA]</scope>
    <source>
        <strain evidence="11 12">DP-K7</strain>
    </source>
</reference>
<evidence type="ECO:0000313" key="12">
    <source>
        <dbReference type="Proteomes" id="UP000471026"/>
    </source>
</evidence>
<dbReference type="Pfam" id="PF13244">
    <property type="entry name" value="MbhD"/>
    <property type="match status" value="1"/>
</dbReference>
<proteinExistence type="inferred from homology"/>
<comment type="similarity">
    <text evidence="2">Belongs to the CPA3 antiporters (TC 2.A.63) subunit B family.</text>
</comment>
<keyword evidence="4 8" id="KW-0812">Transmembrane</keyword>
<evidence type="ECO:0000256" key="4">
    <source>
        <dbReference type="ARBA" id="ARBA00022692"/>
    </source>
</evidence>
<dbReference type="InterPro" id="IPR007182">
    <property type="entry name" value="MnhB"/>
</dbReference>
<gene>
    <name evidence="11" type="ORF">GKZ75_03815</name>
</gene>
<feature type="transmembrane region" description="Helical" evidence="8">
    <location>
        <begin position="161"/>
        <end position="178"/>
    </location>
</feature>
<evidence type="ECO:0000259" key="10">
    <source>
        <dbReference type="Pfam" id="PF13244"/>
    </source>
</evidence>
<evidence type="ECO:0000259" key="9">
    <source>
        <dbReference type="Pfam" id="PF04039"/>
    </source>
</evidence>
<feature type="transmembrane region" description="Helical" evidence="8">
    <location>
        <begin position="356"/>
        <end position="378"/>
    </location>
</feature>
<feature type="transmembrane region" description="Helical" evidence="8">
    <location>
        <begin position="418"/>
        <end position="442"/>
    </location>
</feature>
<evidence type="ECO:0000256" key="7">
    <source>
        <dbReference type="SAM" id="MobiDB-lite"/>
    </source>
</evidence>
<dbReference type="EMBL" id="WMHZ01000004">
    <property type="protein sequence ID" value="NDO77382.1"/>
    <property type="molecule type" value="Genomic_DNA"/>
</dbReference>
<feature type="transmembrane region" description="Helical" evidence="8">
    <location>
        <begin position="390"/>
        <end position="412"/>
    </location>
</feature>
<dbReference type="PANTHER" id="PTHR33932">
    <property type="entry name" value="NA(+)/H(+) ANTIPORTER SUBUNIT B"/>
    <property type="match status" value="1"/>
</dbReference>
<feature type="transmembrane region" description="Helical" evidence="8">
    <location>
        <begin position="292"/>
        <end position="309"/>
    </location>
</feature>
<sequence>MRGVVLHRGHGGTHPVPGRAQSTARAHQGGQPGPGPHHGRRRPVPGQLVHRGAARDRVGAHPRLGVRLRARPGRAGGHRARRRSDRGRPRRLPRGGRVRHLTSGERVRHCPYGGRAPRARHLGPEAARLVTELTALDLALGVAVLATTAATVLPRARSVQAMSFLGLGVLMTLVWLRLGSVDVALAEAALGSGLLSAVLVWLAVRSPDPHVTAGAPGASGAGQPARPRPTWVRGAVGIVCGAVIVTVTAGVWLRVEQTLPAWEEPLAQNLADTGVTHEITAVLLGFRAYDTLLESAVLMLAGVTALALGRDGGLTPARYRVPVVPPPLRWFVRAVAPGLVLLGLWLLFAGSSDSGGAFQSGAVLAGALILLRSAGVALDRLTVRWLRPLLIVGVIGFILTGVLAVALGNAWLGWSPEWSFAAMLTVEIALTAGITAGLYMLFLGLEDPDGPTVPELRGVSR</sequence>
<feature type="compositionally biased region" description="Basic residues" evidence="7">
    <location>
        <begin position="1"/>
        <end position="11"/>
    </location>
</feature>
<name>A0A6N9QVY2_9MICC</name>
<evidence type="ECO:0000313" key="11">
    <source>
        <dbReference type="EMBL" id="NDO77382.1"/>
    </source>
</evidence>
<protein>
    <submittedName>
        <fullName evidence="11">DUF4040 domain-containing protein</fullName>
    </submittedName>
</protein>
<dbReference type="InterPro" id="IPR025383">
    <property type="entry name" value="MrpA_C/MbhD"/>
</dbReference>
<dbReference type="Pfam" id="PF04039">
    <property type="entry name" value="MnhB"/>
    <property type="match status" value="1"/>
</dbReference>
<evidence type="ECO:0000256" key="6">
    <source>
        <dbReference type="ARBA" id="ARBA00023136"/>
    </source>
</evidence>
<feature type="compositionally biased region" description="Basic residues" evidence="7">
    <location>
        <begin position="64"/>
        <end position="99"/>
    </location>
</feature>
<accession>A0A6N9QVY2</accession>
<evidence type="ECO:0000256" key="1">
    <source>
        <dbReference type="ARBA" id="ARBA00004651"/>
    </source>
</evidence>
<comment type="caution">
    <text evidence="11">The sequence shown here is derived from an EMBL/GenBank/DDBJ whole genome shotgun (WGS) entry which is preliminary data.</text>
</comment>
<feature type="region of interest" description="Disordered" evidence="7">
    <location>
        <begin position="1"/>
        <end position="99"/>
    </location>
</feature>
<keyword evidence="5 8" id="KW-1133">Transmembrane helix</keyword>
<feature type="domain" description="Na+/H+ antiporter MnhB subunit-related protein" evidence="9">
    <location>
        <begin position="328"/>
        <end position="413"/>
    </location>
</feature>
<feature type="transmembrane region" description="Helical" evidence="8">
    <location>
        <begin position="330"/>
        <end position="350"/>
    </location>
</feature>
<comment type="subcellular location">
    <subcellularLocation>
        <location evidence="1">Cell membrane</location>
        <topology evidence="1">Multi-pass membrane protein</topology>
    </subcellularLocation>
</comment>
<dbReference type="PANTHER" id="PTHR33932:SF4">
    <property type="entry name" value="NA(+)_H(+) ANTIPORTER SUBUNIT B"/>
    <property type="match status" value="1"/>
</dbReference>
<feature type="domain" description="MrpA C-terminal/MbhD" evidence="10">
    <location>
        <begin position="143"/>
        <end position="207"/>
    </location>
</feature>
<keyword evidence="3" id="KW-1003">Cell membrane</keyword>
<evidence type="ECO:0000256" key="3">
    <source>
        <dbReference type="ARBA" id="ARBA00022475"/>
    </source>
</evidence>
<feature type="transmembrane region" description="Helical" evidence="8">
    <location>
        <begin position="184"/>
        <end position="204"/>
    </location>
</feature>
<evidence type="ECO:0000256" key="2">
    <source>
        <dbReference type="ARBA" id="ARBA00009425"/>
    </source>
</evidence>
<evidence type="ECO:0000256" key="5">
    <source>
        <dbReference type="ARBA" id="ARBA00022989"/>
    </source>
</evidence>
<dbReference type="Proteomes" id="UP000471026">
    <property type="component" value="Unassembled WGS sequence"/>
</dbReference>
<keyword evidence="6 8" id="KW-0472">Membrane</keyword>
<dbReference type="GO" id="GO:0005886">
    <property type="term" value="C:plasma membrane"/>
    <property type="evidence" value="ECO:0007669"/>
    <property type="project" value="UniProtKB-SubCell"/>
</dbReference>
<organism evidence="11 12">
    <name type="scientific">Kocuria marina subsp. indica</name>
    <dbReference type="NCBI Taxonomy" id="1049583"/>
    <lineage>
        <taxon>Bacteria</taxon>
        <taxon>Bacillati</taxon>
        <taxon>Actinomycetota</taxon>
        <taxon>Actinomycetes</taxon>
        <taxon>Micrococcales</taxon>
        <taxon>Micrococcaceae</taxon>
        <taxon>Kocuria</taxon>
    </lineage>
</organism>